<evidence type="ECO:0000313" key="1">
    <source>
        <dbReference type="EMBL" id="GAA3962600.1"/>
    </source>
</evidence>
<dbReference type="Proteomes" id="UP001500742">
    <property type="component" value="Unassembled WGS sequence"/>
</dbReference>
<dbReference type="RefSeq" id="WP_259091768.1">
    <property type="nucleotide sequence ID" value="NZ_BAAAZC010000006.1"/>
</dbReference>
<organism evidence="1 2">
    <name type="scientific">Mucilaginibacter dorajii</name>
    <dbReference type="NCBI Taxonomy" id="692994"/>
    <lineage>
        <taxon>Bacteria</taxon>
        <taxon>Pseudomonadati</taxon>
        <taxon>Bacteroidota</taxon>
        <taxon>Sphingobacteriia</taxon>
        <taxon>Sphingobacteriales</taxon>
        <taxon>Sphingobacteriaceae</taxon>
        <taxon>Mucilaginibacter</taxon>
    </lineage>
</organism>
<keyword evidence="2" id="KW-1185">Reference proteome</keyword>
<reference evidence="2" key="1">
    <citation type="journal article" date="2019" name="Int. J. Syst. Evol. Microbiol.">
        <title>The Global Catalogue of Microorganisms (GCM) 10K type strain sequencing project: providing services to taxonomists for standard genome sequencing and annotation.</title>
        <authorList>
            <consortium name="The Broad Institute Genomics Platform"/>
            <consortium name="The Broad Institute Genome Sequencing Center for Infectious Disease"/>
            <person name="Wu L."/>
            <person name="Ma J."/>
        </authorList>
    </citation>
    <scope>NUCLEOTIDE SEQUENCE [LARGE SCALE GENOMIC DNA]</scope>
    <source>
        <strain evidence="2">JCM 16601</strain>
    </source>
</reference>
<dbReference type="PROSITE" id="PS51257">
    <property type="entry name" value="PROKAR_LIPOPROTEIN"/>
    <property type="match status" value="1"/>
</dbReference>
<dbReference type="EMBL" id="BAAAZC010000006">
    <property type="protein sequence ID" value="GAA3962600.1"/>
    <property type="molecule type" value="Genomic_DNA"/>
</dbReference>
<evidence type="ECO:0000313" key="2">
    <source>
        <dbReference type="Proteomes" id="UP001500742"/>
    </source>
</evidence>
<accession>A0ABP7PAX2</accession>
<proteinExistence type="predicted"/>
<comment type="caution">
    <text evidence="1">The sequence shown here is derived from an EMBL/GenBank/DDBJ whole genome shotgun (WGS) entry which is preliminary data.</text>
</comment>
<protein>
    <recommendedName>
        <fullName evidence="3">DUF4156 domain-containing protein</fullName>
    </recommendedName>
</protein>
<gene>
    <name evidence="1" type="ORF">GCM10022210_08180</name>
</gene>
<name>A0ABP7PAX2_9SPHI</name>
<evidence type="ECO:0008006" key="3">
    <source>
        <dbReference type="Google" id="ProtNLM"/>
    </source>
</evidence>
<sequence>MKKQLLLIAGLCLLISSCAIVPITYFGDRLAPTTSVEIYYSAHDVKHEYKVIGHLTCQNFLDQEEVKRKLSDYGKNIGADAIVILGTDNAKNDQAAIVTADALKYTDK</sequence>